<evidence type="ECO:0000256" key="4">
    <source>
        <dbReference type="ARBA" id="ARBA00040604"/>
    </source>
</evidence>
<comment type="similarity">
    <text evidence="2">Belongs to the OXR1 family.</text>
</comment>
<evidence type="ECO:0000313" key="7">
    <source>
        <dbReference type="EMBL" id="CAD8458671.1"/>
    </source>
</evidence>
<feature type="region of interest" description="Disordered" evidence="5">
    <location>
        <begin position="188"/>
        <end position="214"/>
    </location>
</feature>
<dbReference type="PANTHER" id="PTHR23354">
    <property type="entry name" value="NUCLEOLAR PROTEIN 7/ESTROGEN RECEPTOR COACTIVATOR-RELATED"/>
    <property type="match status" value="1"/>
</dbReference>
<evidence type="ECO:0000256" key="2">
    <source>
        <dbReference type="ARBA" id="ARBA00009540"/>
    </source>
</evidence>
<feature type="domain" description="TLDc" evidence="6">
    <location>
        <begin position="226"/>
        <end position="435"/>
    </location>
</feature>
<feature type="region of interest" description="Disordered" evidence="5">
    <location>
        <begin position="32"/>
        <end position="62"/>
    </location>
</feature>
<dbReference type="EMBL" id="HBEM01025942">
    <property type="protein sequence ID" value="CAD8458671.1"/>
    <property type="molecule type" value="Transcribed_RNA"/>
</dbReference>
<keyword evidence="3" id="KW-0496">Mitochondrion</keyword>
<feature type="compositionally biased region" description="Basic and acidic residues" evidence="5">
    <location>
        <begin position="34"/>
        <end position="45"/>
    </location>
</feature>
<name>A0A7S0DM10_9EUKA</name>
<evidence type="ECO:0000259" key="6">
    <source>
        <dbReference type="PROSITE" id="PS51886"/>
    </source>
</evidence>
<dbReference type="SMART" id="SM00584">
    <property type="entry name" value="TLDc"/>
    <property type="match status" value="1"/>
</dbReference>
<organism evidence="7">
    <name type="scientific">Amorphochlora amoebiformis</name>
    <dbReference type="NCBI Taxonomy" id="1561963"/>
    <lineage>
        <taxon>Eukaryota</taxon>
        <taxon>Sar</taxon>
        <taxon>Rhizaria</taxon>
        <taxon>Cercozoa</taxon>
        <taxon>Chlorarachniophyceae</taxon>
        <taxon>Amorphochlora</taxon>
    </lineage>
</organism>
<protein>
    <recommendedName>
        <fullName evidence="4">Oxidation resistance protein 1</fullName>
    </recommendedName>
</protein>
<dbReference type="InterPro" id="IPR006571">
    <property type="entry name" value="TLDc_dom"/>
</dbReference>
<evidence type="ECO:0000256" key="5">
    <source>
        <dbReference type="SAM" id="MobiDB-lite"/>
    </source>
</evidence>
<dbReference type="PROSITE" id="PS51886">
    <property type="entry name" value="TLDC"/>
    <property type="match status" value="1"/>
</dbReference>
<evidence type="ECO:0000256" key="3">
    <source>
        <dbReference type="ARBA" id="ARBA00023128"/>
    </source>
</evidence>
<evidence type="ECO:0000256" key="1">
    <source>
        <dbReference type="ARBA" id="ARBA00004173"/>
    </source>
</evidence>
<gene>
    <name evidence="7" type="ORF">LAMO00422_LOCUS17622</name>
</gene>
<reference evidence="7" key="1">
    <citation type="submission" date="2021-01" db="EMBL/GenBank/DDBJ databases">
        <authorList>
            <person name="Corre E."/>
            <person name="Pelletier E."/>
            <person name="Niang G."/>
            <person name="Scheremetjew M."/>
            <person name="Finn R."/>
            <person name="Kale V."/>
            <person name="Holt S."/>
            <person name="Cochrane G."/>
            <person name="Meng A."/>
            <person name="Brown T."/>
            <person name="Cohen L."/>
        </authorList>
    </citation>
    <scope>NUCLEOTIDE SEQUENCE</scope>
    <source>
        <strain evidence="7">CCMP2058</strain>
    </source>
</reference>
<dbReference type="Pfam" id="PF07534">
    <property type="entry name" value="TLD"/>
    <property type="match status" value="2"/>
</dbReference>
<dbReference type="PANTHER" id="PTHR23354:SF62">
    <property type="entry name" value="MUSTARD, ISOFORM V"/>
    <property type="match status" value="1"/>
</dbReference>
<comment type="subcellular location">
    <subcellularLocation>
        <location evidence="1">Mitochondrion</location>
    </subcellularLocation>
</comment>
<accession>A0A7S0DM10</accession>
<sequence>MAHYVGKWLHLANSTQSAEPKPFSVRCKLVLPRRSSDTKLTDSIRKEKRPTTPPPSRRTLKPPKMEGLLRISRGALEFTPRDPRGKSTHLDLAKIVGVDIERNKTPPPSHPPPSRFDRENSTRWKYDPFLNPPPIPENDGKWNEGGEYVLRVEMEMGGKLSFEGGNDLLTAHRVLMAAISSRSYQKIQPQKSHALDTKSAVQDPNNENSRKDGLSGAAIEIEGESGIAKEDEMRLLVCAMPSLYQLYTWRRVYTLTKDGASLEAVRRLVQSFRQILMLVMESTHQVFGAFITHTTLETRTGKKAAFFSPSLKPGALVGTNTAPTLFFGNGECFVFSIGGGKVERSVKVYRWSGKNDMHVCITNSIITIGGGGNGPAIKLGIHLKEGETNACDTYASPSLVSQVSEKGEEGDSRKRVEDGGPKEFICYDIEIWAAF</sequence>
<proteinExistence type="inferred from homology"/>
<dbReference type="AlphaFoldDB" id="A0A7S0DM10"/>
<dbReference type="GO" id="GO:0005739">
    <property type="term" value="C:mitochondrion"/>
    <property type="evidence" value="ECO:0007669"/>
    <property type="project" value="UniProtKB-SubCell"/>
</dbReference>